<dbReference type="VEuPathDB" id="MicrosporidiaDB:HERIO_1941"/>
<sequence>MVSVMKITLLRLVILVWGFIDFGGITSGLKSLKEGATNKFNALKEGASSALNKAKESAGNLQQGLTDKANSLKEGINDKVNSLGESASGMLDSAKANLADVTKSASDSLSNTANGILLSGRDKINSDENLVKEKTQNIITSQMGNVFHSPFPTNNVNTDEFRFSKNECTDLNGDSMTGDLTNNFIGANTDDNDVHIKQDSYYLSVRGGDLEFVDLKAFAQKFTISQGMTDEKTIRIKNGNEVINSTFTSPVALTTYFAIGAVKIIRINDAMYKIMINDQCLYREGSKLLKRNCSDEVENSSGEYFYLTHPDVDQVLKLDKFNDPCFYDKTLNGKFTLHYEGKKLVNRNLLLTSRLKFENKSQGTVLTTAPVTKEHYYYIKNKKGEFLTGENCYAKFQKFVNYLHSVFEISKHGQNQIKIQNIHNGKCLTKEDNDLLSFQKCDGNLVQLFEYSKKGNKSTNEESFYLSSIIEPSYWSKGYSTINASGDYTKALKFTFQKTSNGMYNIYSTVGGKKKYLIYDNEAIAFGNSLEMVGWNLTIEGNKVRFQTPDQSSCITFDNDNFKLTVAECNDDITQTFAMGKDIWHLIAILNKESTSESEMKRKALASQANNEHKNKLMKRSLNNQQRQHDDKMMLTGIDGSINNNDRKSETVKKKLKSLLKAINRNPRYNNRRRLNR</sequence>
<dbReference type="VEuPathDB" id="MicrosporidiaDB:HERIO_1942"/>
<name>A0A1X0QI92_9MICR</name>
<organism evidence="1 2">
    <name type="scientific">Hepatospora eriocheir</name>
    <dbReference type="NCBI Taxonomy" id="1081669"/>
    <lineage>
        <taxon>Eukaryota</taxon>
        <taxon>Fungi</taxon>
        <taxon>Fungi incertae sedis</taxon>
        <taxon>Microsporidia</taxon>
        <taxon>Hepatosporidae</taxon>
        <taxon>Hepatospora</taxon>
    </lineage>
</organism>
<evidence type="ECO:0000313" key="2">
    <source>
        <dbReference type="Proteomes" id="UP000192501"/>
    </source>
</evidence>
<protein>
    <submittedName>
        <fullName evidence="1">Uncharacterized protein</fullName>
    </submittedName>
</protein>
<gene>
    <name evidence="1" type="ORF">A0H76_823</name>
</gene>
<comment type="caution">
    <text evidence="1">The sequence shown here is derived from an EMBL/GenBank/DDBJ whole genome shotgun (WGS) entry which is preliminary data.</text>
</comment>
<accession>A0A1X0QI92</accession>
<dbReference type="AlphaFoldDB" id="A0A1X0QI92"/>
<evidence type="ECO:0000313" key="1">
    <source>
        <dbReference type="EMBL" id="ORD99456.1"/>
    </source>
</evidence>
<reference evidence="1 2" key="1">
    <citation type="journal article" date="2017" name="Environ. Microbiol.">
        <title>Decay of the glycolytic pathway and adaptation to intranuclear parasitism within Enterocytozoonidae microsporidia.</title>
        <authorList>
            <person name="Wiredu Boakye D."/>
            <person name="Jaroenlak P."/>
            <person name="Prachumwat A."/>
            <person name="Williams T.A."/>
            <person name="Bateman K.S."/>
            <person name="Itsathitphaisarn O."/>
            <person name="Sritunyalucksana K."/>
            <person name="Paszkiewicz K.H."/>
            <person name="Moore K.A."/>
            <person name="Stentiford G.D."/>
            <person name="Williams B.A."/>
        </authorList>
    </citation>
    <scope>NUCLEOTIDE SEQUENCE [LARGE SCALE GENOMIC DNA]</scope>
    <source>
        <strain evidence="2">canceri</strain>
    </source>
</reference>
<dbReference type="Gene3D" id="1.20.120.20">
    <property type="entry name" value="Apolipoprotein"/>
    <property type="match status" value="1"/>
</dbReference>
<proteinExistence type="predicted"/>
<dbReference type="VEuPathDB" id="MicrosporidiaDB:A0H76_823"/>
<dbReference type="EMBL" id="LTAI01000191">
    <property type="protein sequence ID" value="ORD99456.1"/>
    <property type="molecule type" value="Genomic_DNA"/>
</dbReference>
<dbReference type="Proteomes" id="UP000192501">
    <property type="component" value="Unassembled WGS sequence"/>
</dbReference>